<evidence type="ECO:0000313" key="1">
    <source>
        <dbReference type="EMBL" id="KAK9236072.1"/>
    </source>
</evidence>
<comment type="caution">
    <text evidence="1">The sequence shown here is derived from an EMBL/GenBank/DDBJ whole genome shotgun (WGS) entry which is preliminary data.</text>
</comment>
<dbReference type="Proteomes" id="UP001433508">
    <property type="component" value="Unassembled WGS sequence"/>
</dbReference>
<evidence type="ECO:0000313" key="2">
    <source>
        <dbReference type="Proteomes" id="UP001433508"/>
    </source>
</evidence>
<protein>
    <submittedName>
        <fullName evidence="1">Mitochondrial carrier domain-containing protein</fullName>
    </submittedName>
</protein>
<keyword evidence="2" id="KW-1185">Reference proteome</keyword>
<accession>A0ACC3SWS4</accession>
<dbReference type="EMBL" id="MU971396">
    <property type="protein sequence ID" value="KAK9236072.1"/>
    <property type="molecule type" value="Genomic_DNA"/>
</dbReference>
<name>A0ACC3SWS4_LIPKO</name>
<reference evidence="2" key="1">
    <citation type="journal article" date="2024" name="Front. Bioeng. Biotechnol.">
        <title>Genome-scale model development and genomic sequencing of the oleaginous clade Lipomyces.</title>
        <authorList>
            <person name="Czajka J.J."/>
            <person name="Han Y."/>
            <person name="Kim J."/>
            <person name="Mondo S.J."/>
            <person name="Hofstad B.A."/>
            <person name="Robles A."/>
            <person name="Haridas S."/>
            <person name="Riley R."/>
            <person name="LaButti K."/>
            <person name="Pangilinan J."/>
            <person name="Andreopoulos W."/>
            <person name="Lipzen A."/>
            <person name="Yan J."/>
            <person name="Wang M."/>
            <person name="Ng V."/>
            <person name="Grigoriev I.V."/>
            <person name="Spatafora J.W."/>
            <person name="Magnuson J.K."/>
            <person name="Baker S.E."/>
            <person name="Pomraning K.R."/>
        </authorList>
    </citation>
    <scope>NUCLEOTIDE SEQUENCE [LARGE SCALE GENOMIC DNA]</scope>
    <source>
        <strain evidence="2">CBS 7786</strain>
    </source>
</reference>
<sequence length="367" mass="40694">MPVSNAKVRNPNKITDAVLESTNGDDAGHQEGLRVAKTYDVERTHSSEYILRSGFAGGIAGCAAKSIIAPLDRVKILFQTSSPEFAKYAGTRMGVWHAAHEIYSQRGILGLFQGHSATLMRIFPYAAIKFVAYEQIRSVLISRPEQETNVRRVVSGSLAGVTSVFFTYPLELIRVRLAYETRKDQRASFVRTCKQILGEGQAATGSVASAGESWIRNFRGLHNFYRGFSPTILGMLPYAGVSFWTHDTIHDIFRSKLLAPYAVSDGSASSDRHVPLTVWAQLMAGGMAGMVSQTASYPLEVIRRRMQVGGTLKEKKFSSIWSTARVIWLEHGFRGFFVGLTIGYIKVIPMVSCSFFVYERMKIILGI</sequence>
<gene>
    <name evidence="1" type="ORF">V1525DRAFT_346934</name>
</gene>
<proteinExistence type="predicted"/>
<organism evidence="1 2">
    <name type="scientific">Lipomyces kononenkoae</name>
    <name type="common">Yeast</name>
    <dbReference type="NCBI Taxonomy" id="34357"/>
    <lineage>
        <taxon>Eukaryota</taxon>
        <taxon>Fungi</taxon>
        <taxon>Dikarya</taxon>
        <taxon>Ascomycota</taxon>
        <taxon>Saccharomycotina</taxon>
        <taxon>Lipomycetes</taxon>
        <taxon>Lipomycetales</taxon>
        <taxon>Lipomycetaceae</taxon>
        <taxon>Lipomyces</taxon>
    </lineage>
</organism>